<dbReference type="InterPro" id="IPR051797">
    <property type="entry name" value="TrmB-like"/>
</dbReference>
<dbReference type="GO" id="GO:0006355">
    <property type="term" value="P:regulation of DNA-templated transcription"/>
    <property type="evidence" value="ECO:0007669"/>
    <property type="project" value="InterPro"/>
</dbReference>
<evidence type="ECO:0000259" key="1">
    <source>
        <dbReference type="PROSITE" id="PS50043"/>
    </source>
</evidence>
<dbReference type="OrthoDB" id="4266042at2"/>
<comment type="caution">
    <text evidence="2">The sequence shown here is derived from an EMBL/GenBank/DDBJ whole genome shotgun (WGS) entry which is preliminary data.</text>
</comment>
<dbReference type="Gene3D" id="1.10.10.10">
    <property type="entry name" value="Winged helix-like DNA-binding domain superfamily/Winged helix DNA-binding domain"/>
    <property type="match status" value="2"/>
</dbReference>
<dbReference type="InterPro" id="IPR036390">
    <property type="entry name" value="WH_DNA-bd_sf"/>
</dbReference>
<gene>
    <name evidence="2" type="ORF">Kpho01_15380</name>
</gene>
<dbReference type="PROSITE" id="PS50043">
    <property type="entry name" value="HTH_LUXR_2"/>
    <property type="match status" value="1"/>
</dbReference>
<dbReference type="EMBL" id="BSRX01000007">
    <property type="protein sequence ID" value="GLW53527.1"/>
    <property type="molecule type" value="Genomic_DNA"/>
</dbReference>
<feature type="domain" description="HTH luxR-type" evidence="1">
    <location>
        <begin position="253"/>
        <end position="318"/>
    </location>
</feature>
<dbReference type="GO" id="GO:0003677">
    <property type="term" value="F:DNA binding"/>
    <property type="evidence" value="ECO:0007669"/>
    <property type="project" value="InterPro"/>
</dbReference>
<name>A0A9W6PEN0_9ACTN</name>
<dbReference type="InterPro" id="IPR016032">
    <property type="entry name" value="Sig_transdc_resp-reg_C-effctor"/>
</dbReference>
<dbReference type="RefSeq" id="WP_033254227.1">
    <property type="nucleotide sequence ID" value="NZ_BSRX01000007.1"/>
</dbReference>
<dbReference type="InterPro" id="IPR036388">
    <property type="entry name" value="WH-like_DNA-bd_sf"/>
</dbReference>
<organism evidence="2 3">
    <name type="scientific">Kitasatospora phosalacinea</name>
    <dbReference type="NCBI Taxonomy" id="2065"/>
    <lineage>
        <taxon>Bacteria</taxon>
        <taxon>Bacillati</taxon>
        <taxon>Actinomycetota</taxon>
        <taxon>Actinomycetes</taxon>
        <taxon>Kitasatosporales</taxon>
        <taxon>Streptomycetaceae</taxon>
        <taxon>Kitasatospora</taxon>
    </lineage>
</organism>
<protein>
    <submittedName>
        <fullName evidence="2">Transcriptional regulator</fullName>
    </submittedName>
</protein>
<dbReference type="SMART" id="SM00421">
    <property type="entry name" value="HTH_LUXR"/>
    <property type="match status" value="1"/>
</dbReference>
<dbReference type="SUPFAM" id="SSF46785">
    <property type="entry name" value="Winged helix' DNA-binding domain"/>
    <property type="match status" value="1"/>
</dbReference>
<dbReference type="PANTHER" id="PTHR34293:SF1">
    <property type="entry name" value="HTH-TYPE TRANSCRIPTIONAL REGULATOR TRMBL2"/>
    <property type="match status" value="1"/>
</dbReference>
<accession>A0A9W6PEN0</accession>
<dbReference type="SUPFAM" id="SSF46894">
    <property type="entry name" value="C-terminal effector domain of the bipartite response regulators"/>
    <property type="match status" value="1"/>
</dbReference>
<dbReference type="PANTHER" id="PTHR34293">
    <property type="entry name" value="HTH-TYPE TRANSCRIPTIONAL REGULATOR TRMBL2"/>
    <property type="match status" value="1"/>
</dbReference>
<evidence type="ECO:0000313" key="3">
    <source>
        <dbReference type="Proteomes" id="UP001165143"/>
    </source>
</evidence>
<sequence>MSDDLLEPLGLGPLESALYLRVLAAPRSTSARLAESVDAAPSALRTALHRLVAAGLVTRLAGSPTRYTAAPPEVAVDALATRRQQELDQLRVRVRELALSYADLGPSVSSELVELVEGQDALRHRAEQLQLGAQQEILAIDCPPYFDSPTDNPIEFQLLARGVECRVLYDAPGLESADKRKFVLRCVDAGEQARSLPSVRMKMLVADRRCAMIPLSFEATESTAALWIRPSPLLTALVTCFDLLWERATPLAADRPSDELDPKDRELLAMMAAGAKDAAIARSLGITQRTMTRRIAQLMGELNAQTRFQAGLQAAKRGWL</sequence>
<dbReference type="Pfam" id="PF01978">
    <property type="entry name" value="TrmB"/>
    <property type="match status" value="1"/>
</dbReference>
<reference evidence="2" key="1">
    <citation type="submission" date="2023-02" db="EMBL/GenBank/DDBJ databases">
        <title>Kitasatospora phosalacinea NBRC 14362.</title>
        <authorList>
            <person name="Ichikawa N."/>
            <person name="Sato H."/>
            <person name="Tonouchi N."/>
        </authorList>
    </citation>
    <scope>NUCLEOTIDE SEQUENCE</scope>
    <source>
        <strain evidence="2">NBRC 14362</strain>
    </source>
</reference>
<dbReference type="Proteomes" id="UP001165143">
    <property type="component" value="Unassembled WGS sequence"/>
</dbReference>
<proteinExistence type="predicted"/>
<dbReference type="InterPro" id="IPR002831">
    <property type="entry name" value="Tscrpt_reg_TrmB_N"/>
</dbReference>
<dbReference type="Pfam" id="PF00196">
    <property type="entry name" value="GerE"/>
    <property type="match status" value="1"/>
</dbReference>
<evidence type="ECO:0000313" key="2">
    <source>
        <dbReference type="EMBL" id="GLW53527.1"/>
    </source>
</evidence>
<dbReference type="AlphaFoldDB" id="A0A9W6PEN0"/>
<dbReference type="InterPro" id="IPR000792">
    <property type="entry name" value="Tscrpt_reg_LuxR_C"/>
</dbReference>